<keyword evidence="3" id="KW-1185">Reference proteome</keyword>
<name>A0AA38S2A4_9PEZI</name>
<evidence type="ECO:0000313" key="2">
    <source>
        <dbReference type="EMBL" id="KAJ9154965.1"/>
    </source>
</evidence>
<dbReference type="EMBL" id="JANBVO010000004">
    <property type="protein sequence ID" value="KAJ9154965.1"/>
    <property type="molecule type" value="Genomic_DNA"/>
</dbReference>
<dbReference type="InterPro" id="IPR045518">
    <property type="entry name" value="2EXR"/>
</dbReference>
<organism evidence="2 3">
    <name type="scientific">Pleurostoma richardsiae</name>
    <dbReference type="NCBI Taxonomy" id="41990"/>
    <lineage>
        <taxon>Eukaryota</taxon>
        <taxon>Fungi</taxon>
        <taxon>Dikarya</taxon>
        <taxon>Ascomycota</taxon>
        <taxon>Pezizomycotina</taxon>
        <taxon>Sordariomycetes</taxon>
        <taxon>Sordariomycetidae</taxon>
        <taxon>Calosphaeriales</taxon>
        <taxon>Pleurostomataceae</taxon>
        <taxon>Pleurostoma</taxon>
    </lineage>
</organism>
<dbReference type="PANTHER" id="PTHR35910">
    <property type="entry name" value="2EXR DOMAIN-CONTAINING PROTEIN"/>
    <property type="match status" value="1"/>
</dbReference>
<evidence type="ECO:0000259" key="1">
    <source>
        <dbReference type="Pfam" id="PF20150"/>
    </source>
</evidence>
<proteinExistence type="predicted"/>
<reference evidence="2" key="1">
    <citation type="submission" date="2022-07" db="EMBL/GenBank/DDBJ databases">
        <title>Fungi with potential for degradation of polypropylene.</title>
        <authorList>
            <person name="Gostincar C."/>
        </authorList>
    </citation>
    <scope>NUCLEOTIDE SEQUENCE</scope>
    <source>
        <strain evidence="2">EXF-13308</strain>
    </source>
</reference>
<evidence type="ECO:0000313" key="3">
    <source>
        <dbReference type="Proteomes" id="UP001174694"/>
    </source>
</evidence>
<protein>
    <recommendedName>
        <fullName evidence="1">2EXR domain-containing protein</fullName>
    </recommendedName>
</protein>
<accession>A0AA38S2A4</accession>
<dbReference type="Proteomes" id="UP001174694">
    <property type="component" value="Unassembled WGS sequence"/>
</dbReference>
<dbReference type="PANTHER" id="PTHR35910:SF6">
    <property type="entry name" value="2EXR DOMAIN-CONTAINING PROTEIN"/>
    <property type="match status" value="1"/>
</dbReference>
<comment type="caution">
    <text evidence="2">The sequence shown here is derived from an EMBL/GenBank/DDBJ whole genome shotgun (WGS) entry which is preliminary data.</text>
</comment>
<feature type="domain" description="2EXR" evidence="1">
    <location>
        <begin position="36"/>
        <end position="130"/>
    </location>
</feature>
<dbReference type="AlphaFoldDB" id="A0AA38S2A4"/>
<sequence>MDRSRQIPSLDTFVRVPDSGPFTSETFLPLTPVQQPSFSKLPPELRVRIWSYNLPGPRIVSIRCGAPSPSQPSCSSQSRRSRGCTSPAPIPVNLHICHESRTEALKTYTLAFGIARQPGQVYFDFERDVLYFGPRDGYMASEAQFRTALTLIDPAELAAVRRLAISEALFCADRSRGGGGSSSRWPYQSAVAASLATEVLMQVRARMLGLQELVFVPHDGAPAYGDDAALADAAVVQGLARQVRSAVGSVRTQFPEWCAPPWRVMTLGGVPDPPAYGREAPGWAEDEPSQLGVLQESIKMRFAQMEQRC</sequence>
<dbReference type="Pfam" id="PF20150">
    <property type="entry name" value="2EXR"/>
    <property type="match status" value="1"/>
</dbReference>
<gene>
    <name evidence="2" type="ORF">NKR23_g2150</name>
</gene>